<dbReference type="PANTHER" id="PTHR13351:SF1">
    <property type="entry name" value="RENIN RECEPTOR"/>
    <property type="match status" value="1"/>
</dbReference>
<feature type="domain" description="Renin receptor-like C-terminal transmembrane spanning segment" evidence="3">
    <location>
        <begin position="26"/>
        <end position="93"/>
    </location>
</feature>
<evidence type="ECO:0000256" key="2">
    <source>
        <dbReference type="SAM" id="SignalP"/>
    </source>
</evidence>
<sequence length="93" mass="10280">MHTLPVLVLLAGIATVSFSEELNGINKLHEEARIAFNVYAFPSSDYPAMFAIFAGLIIILALAVLFIVVGMMSMDPSKDSIIYRMTTTRQKKD</sequence>
<feature type="transmembrane region" description="Helical" evidence="1">
    <location>
        <begin position="48"/>
        <end position="69"/>
    </location>
</feature>
<keyword evidence="5" id="KW-1185">Reference proteome</keyword>
<keyword evidence="1" id="KW-1133">Transmembrane helix</keyword>
<dbReference type="GO" id="GO:0009897">
    <property type="term" value="C:external side of plasma membrane"/>
    <property type="evidence" value="ECO:0007669"/>
    <property type="project" value="TreeGrafter"/>
</dbReference>
<dbReference type="GO" id="GO:0030177">
    <property type="term" value="P:positive regulation of Wnt signaling pathway"/>
    <property type="evidence" value="ECO:0007669"/>
    <property type="project" value="TreeGrafter"/>
</dbReference>
<dbReference type="InterPro" id="IPR012493">
    <property type="entry name" value="Renin_rcpt"/>
</dbReference>
<feature type="chain" id="PRO_5020782014" description="Renin receptor-like C-terminal transmembrane spanning segment domain-containing protein" evidence="2">
    <location>
        <begin position="20"/>
        <end position="93"/>
    </location>
</feature>
<comment type="caution">
    <text evidence="4">The sequence shown here is derived from an EMBL/GenBank/DDBJ whole genome shotgun (WGS) entry which is preliminary data.</text>
</comment>
<name>A0A4U8V048_STECR</name>
<reference evidence="4 5" key="1">
    <citation type="journal article" date="2015" name="Genome Biol.">
        <title>Comparative genomics of Steinernema reveals deeply conserved gene regulatory networks.</title>
        <authorList>
            <person name="Dillman A.R."/>
            <person name="Macchietto M."/>
            <person name="Porter C.F."/>
            <person name="Rogers A."/>
            <person name="Williams B."/>
            <person name="Antoshechkin I."/>
            <person name="Lee M.M."/>
            <person name="Goodwin Z."/>
            <person name="Lu X."/>
            <person name="Lewis E.E."/>
            <person name="Goodrich-Blair H."/>
            <person name="Stock S.P."/>
            <person name="Adams B.J."/>
            <person name="Sternberg P.W."/>
            <person name="Mortazavi A."/>
        </authorList>
    </citation>
    <scope>NUCLEOTIDE SEQUENCE [LARGE SCALE GENOMIC DNA]</scope>
    <source>
        <strain evidence="4 5">ALL</strain>
    </source>
</reference>
<proteinExistence type="predicted"/>
<feature type="signal peptide" evidence="2">
    <location>
        <begin position="1"/>
        <end position="19"/>
    </location>
</feature>
<keyword evidence="2" id="KW-0732">Signal</keyword>
<keyword evidence="1" id="KW-0812">Transmembrane</keyword>
<accession>A0A4U8V048</accession>
<dbReference type="PANTHER" id="PTHR13351">
    <property type="entry name" value="RENIN RECEPTOR"/>
    <property type="match status" value="1"/>
</dbReference>
<dbReference type="STRING" id="34508.A0A4U8V048"/>
<dbReference type="InterPro" id="IPR056780">
    <property type="entry name" value="Renin_r_C"/>
</dbReference>
<gene>
    <name evidence="4" type="ORF">L596_005330</name>
</gene>
<dbReference type="Pfam" id="PF07850">
    <property type="entry name" value="Renin_r"/>
    <property type="match status" value="1"/>
</dbReference>
<dbReference type="Proteomes" id="UP000298663">
    <property type="component" value="Unassembled WGS sequence"/>
</dbReference>
<organism evidence="4 5">
    <name type="scientific">Steinernema carpocapsae</name>
    <name type="common">Entomopathogenic nematode</name>
    <dbReference type="NCBI Taxonomy" id="34508"/>
    <lineage>
        <taxon>Eukaryota</taxon>
        <taxon>Metazoa</taxon>
        <taxon>Ecdysozoa</taxon>
        <taxon>Nematoda</taxon>
        <taxon>Chromadorea</taxon>
        <taxon>Rhabditida</taxon>
        <taxon>Tylenchina</taxon>
        <taxon>Panagrolaimomorpha</taxon>
        <taxon>Strongyloidoidea</taxon>
        <taxon>Steinernematidae</taxon>
        <taxon>Steinernema</taxon>
    </lineage>
</organism>
<dbReference type="EMBL" id="AZBU02000001">
    <property type="protein sequence ID" value="TMS38655.1"/>
    <property type="molecule type" value="Genomic_DNA"/>
</dbReference>
<evidence type="ECO:0000259" key="3">
    <source>
        <dbReference type="Pfam" id="PF07850"/>
    </source>
</evidence>
<keyword evidence="1" id="KW-0472">Membrane</keyword>
<dbReference type="OrthoDB" id="7866065at2759"/>
<evidence type="ECO:0000313" key="5">
    <source>
        <dbReference type="Proteomes" id="UP000298663"/>
    </source>
</evidence>
<dbReference type="AlphaFoldDB" id="A0A4U8V048"/>
<evidence type="ECO:0000313" key="4">
    <source>
        <dbReference type="EMBL" id="TMS38655.1"/>
    </source>
</evidence>
<dbReference type="GO" id="GO:0038023">
    <property type="term" value="F:signaling receptor activity"/>
    <property type="evidence" value="ECO:0007669"/>
    <property type="project" value="InterPro"/>
</dbReference>
<protein>
    <recommendedName>
        <fullName evidence="3">Renin receptor-like C-terminal transmembrane spanning segment domain-containing protein</fullName>
    </recommendedName>
</protein>
<evidence type="ECO:0000256" key="1">
    <source>
        <dbReference type="SAM" id="Phobius"/>
    </source>
</evidence>
<reference evidence="4 5" key="2">
    <citation type="journal article" date="2019" name="G3 (Bethesda)">
        <title>Hybrid Assembly of the Genome of the Entomopathogenic Nematode Steinernema carpocapsae Identifies the X-Chromosome.</title>
        <authorList>
            <person name="Serra L."/>
            <person name="Macchietto M."/>
            <person name="Macias-Munoz A."/>
            <person name="McGill C.J."/>
            <person name="Rodriguez I.M."/>
            <person name="Rodriguez B."/>
            <person name="Murad R."/>
            <person name="Mortazavi A."/>
        </authorList>
    </citation>
    <scope>NUCLEOTIDE SEQUENCE [LARGE SCALE GENOMIC DNA]</scope>
    <source>
        <strain evidence="4 5">ALL</strain>
    </source>
</reference>